<evidence type="ECO:0000256" key="1">
    <source>
        <dbReference type="ARBA" id="ARBA00005791"/>
    </source>
</evidence>
<dbReference type="GO" id="GO:0016491">
    <property type="term" value="F:oxidoreductase activity"/>
    <property type="evidence" value="ECO:0007669"/>
    <property type="project" value="UniProtKB-KW"/>
</dbReference>
<evidence type="ECO:0000313" key="9">
    <source>
        <dbReference type="Proteomes" id="UP001146067"/>
    </source>
</evidence>
<evidence type="ECO:0000256" key="5">
    <source>
        <dbReference type="ARBA" id="ARBA00023284"/>
    </source>
</evidence>
<evidence type="ECO:0000259" key="7">
    <source>
        <dbReference type="Pfam" id="PF13462"/>
    </source>
</evidence>
<dbReference type="PANTHER" id="PTHR13887">
    <property type="entry name" value="GLUTATHIONE S-TRANSFERASE KAPPA"/>
    <property type="match status" value="1"/>
</dbReference>
<evidence type="ECO:0000256" key="2">
    <source>
        <dbReference type="ARBA" id="ARBA00022729"/>
    </source>
</evidence>
<feature type="transmembrane region" description="Helical" evidence="6">
    <location>
        <begin position="26"/>
        <end position="49"/>
    </location>
</feature>
<feature type="domain" description="Thioredoxin-like fold" evidence="7">
    <location>
        <begin position="74"/>
        <end position="237"/>
    </location>
</feature>
<comment type="similarity">
    <text evidence="1">Belongs to the thioredoxin family. DsbA subfamily.</text>
</comment>
<dbReference type="InterPro" id="IPR036249">
    <property type="entry name" value="Thioredoxin-like_sf"/>
</dbReference>
<accession>A0A9X3PH78</accession>
<sequence>MAPSSRKHAAAALREQQEAQARRKRIVFGTAIGASVLLIGGLLGLGIWMNREVDYEVNEPAAATTDTYAVTIGDGPVQIDLYIDYMCPACKQFEDTYAADLQRWVDEGSVTINYHPIAILNRMSQGTEYSTRAGAAAVCAADTGPQAYLDYTLALYAAQPAENTRGLDDDELKRIGTETGLDAEWEACVDDETYRGWIDEGTTSASTEQGVTGTPTAMVGGQLVDSATFAESVEAAITGASLFAIH</sequence>
<dbReference type="CDD" id="cd02972">
    <property type="entry name" value="DsbA_family"/>
    <property type="match status" value="1"/>
</dbReference>
<keyword evidence="6" id="KW-1133">Transmembrane helix</keyword>
<evidence type="ECO:0000256" key="4">
    <source>
        <dbReference type="ARBA" id="ARBA00023157"/>
    </source>
</evidence>
<keyword evidence="5" id="KW-0676">Redox-active center</keyword>
<dbReference type="InterPro" id="IPR012336">
    <property type="entry name" value="Thioredoxin-like_fold"/>
</dbReference>
<keyword evidence="2" id="KW-0732">Signal</keyword>
<name>A0A9X3PH78_9ACTN</name>
<dbReference type="AlphaFoldDB" id="A0A9X3PH78"/>
<comment type="caution">
    <text evidence="8">The sequence shown here is derived from an EMBL/GenBank/DDBJ whole genome shotgun (WGS) entry which is preliminary data.</text>
</comment>
<protein>
    <submittedName>
        <fullName evidence="8">Thioredoxin domain-containing protein</fullName>
    </submittedName>
</protein>
<proteinExistence type="inferred from homology"/>
<organism evidence="8 9">
    <name type="scientific">Glycomyces luteolus</name>
    <dbReference type="NCBI Taxonomy" id="2670330"/>
    <lineage>
        <taxon>Bacteria</taxon>
        <taxon>Bacillati</taxon>
        <taxon>Actinomycetota</taxon>
        <taxon>Actinomycetes</taxon>
        <taxon>Glycomycetales</taxon>
        <taxon>Glycomycetaceae</taxon>
        <taxon>Glycomyces</taxon>
    </lineage>
</organism>
<keyword evidence="9" id="KW-1185">Reference proteome</keyword>
<evidence type="ECO:0000313" key="8">
    <source>
        <dbReference type="EMBL" id="MDA1362509.1"/>
    </source>
</evidence>
<dbReference type="EMBL" id="JAPZVP010000024">
    <property type="protein sequence ID" value="MDA1362509.1"/>
    <property type="molecule type" value="Genomic_DNA"/>
</dbReference>
<dbReference type="RefSeq" id="WP_270112595.1">
    <property type="nucleotide sequence ID" value="NZ_JAPZVP010000024.1"/>
</dbReference>
<dbReference type="Gene3D" id="3.40.30.10">
    <property type="entry name" value="Glutaredoxin"/>
    <property type="match status" value="1"/>
</dbReference>
<keyword evidence="3" id="KW-0560">Oxidoreductase</keyword>
<dbReference type="Pfam" id="PF13462">
    <property type="entry name" value="Thioredoxin_4"/>
    <property type="match status" value="1"/>
</dbReference>
<gene>
    <name evidence="8" type="ORF">O1R50_23000</name>
</gene>
<evidence type="ECO:0000256" key="6">
    <source>
        <dbReference type="SAM" id="Phobius"/>
    </source>
</evidence>
<keyword evidence="4" id="KW-1015">Disulfide bond</keyword>
<dbReference type="SUPFAM" id="SSF52833">
    <property type="entry name" value="Thioredoxin-like"/>
    <property type="match status" value="1"/>
</dbReference>
<dbReference type="PANTHER" id="PTHR13887:SF14">
    <property type="entry name" value="DISULFIDE BOND FORMATION PROTEIN D"/>
    <property type="match status" value="1"/>
</dbReference>
<keyword evidence="6" id="KW-0812">Transmembrane</keyword>
<dbReference type="Proteomes" id="UP001146067">
    <property type="component" value="Unassembled WGS sequence"/>
</dbReference>
<keyword evidence="6" id="KW-0472">Membrane</keyword>
<reference evidence="8" key="1">
    <citation type="submission" date="2022-12" db="EMBL/GenBank/DDBJ databases">
        <title>Gycomyces niveus sp.nov.,a novel actinomycete isolated from soil in Shouguan.</title>
        <authorList>
            <person name="Yang X."/>
        </authorList>
    </citation>
    <scope>NUCLEOTIDE SEQUENCE</scope>
    <source>
        <strain evidence="8">NEAU-A15</strain>
    </source>
</reference>
<evidence type="ECO:0000256" key="3">
    <source>
        <dbReference type="ARBA" id="ARBA00023002"/>
    </source>
</evidence>